<proteinExistence type="predicted"/>
<sequence length="68" mass="7100">MTLNMGRTDRRLRAVAAILLVALVLFVTDGALDWVLGAVAVVLGVTAAVGTCPAYLPFGISTRDRTVA</sequence>
<feature type="domain" description="Inner membrane protein YgaP-like transmembrane" evidence="2">
    <location>
        <begin position="1"/>
        <end position="64"/>
    </location>
</feature>
<keyword evidence="1" id="KW-1133">Transmembrane helix</keyword>
<accession>A0A271J564</accession>
<gene>
    <name evidence="3" type="ORF">BSZ37_05400</name>
</gene>
<keyword evidence="1" id="KW-0472">Membrane</keyword>
<dbReference type="Pfam" id="PF11127">
    <property type="entry name" value="YgaP-like_TM"/>
    <property type="match status" value="1"/>
</dbReference>
<dbReference type="Proteomes" id="UP000216339">
    <property type="component" value="Unassembled WGS sequence"/>
</dbReference>
<keyword evidence="4" id="KW-1185">Reference proteome</keyword>
<comment type="caution">
    <text evidence="3">The sequence shown here is derived from an EMBL/GenBank/DDBJ whole genome shotgun (WGS) entry which is preliminary data.</text>
</comment>
<evidence type="ECO:0000256" key="1">
    <source>
        <dbReference type="SAM" id="Phobius"/>
    </source>
</evidence>
<dbReference type="AlphaFoldDB" id="A0A271J564"/>
<keyword evidence="1" id="KW-0812">Transmembrane</keyword>
<evidence type="ECO:0000313" key="3">
    <source>
        <dbReference type="EMBL" id="PAP78666.1"/>
    </source>
</evidence>
<evidence type="ECO:0000259" key="2">
    <source>
        <dbReference type="Pfam" id="PF11127"/>
    </source>
</evidence>
<reference evidence="3 4" key="1">
    <citation type="submission" date="2016-11" db="EMBL/GenBank/DDBJ databases">
        <title>Study of marine rhodopsin-containing bacteria.</title>
        <authorList>
            <person name="Yoshizawa S."/>
            <person name="Kumagai Y."/>
            <person name="Kogure K."/>
        </authorList>
    </citation>
    <scope>NUCLEOTIDE SEQUENCE [LARGE SCALE GENOMIC DNA]</scope>
    <source>
        <strain evidence="3 4">SAORIC-28</strain>
    </source>
</reference>
<protein>
    <recommendedName>
        <fullName evidence="2">Inner membrane protein YgaP-like transmembrane domain-containing protein</fullName>
    </recommendedName>
</protein>
<name>A0A271J564_9BACT</name>
<dbReference type="InterPro" id="IPR021309">
    <property type="entry name" value="YgaP-like_TM"/>
</dbReference>
<dbReference type="EMBL" id="MQWD01000001">
    <property type="protein sequence ID" value="PAP78666.1"/>
    <property type="molecule type" value="Genomic_DNA"/>
</dbReference>
<feature type="transmembrane region" description="Helical" evidence="1">
    <location>
        <begin position="12"/>
        <end position="28"/>
    </location>
</feature>
<organism evidence="3 4">
    <name type="scientific">Rubrivirga marina</name>
    <dbReference type="NCBI Taxonomy" id="1196024"/>
    <lineage>
        <taxon>Bacteria</taxon>
        <taxon>Pseudomonadati</taxon>
        <taxon>Rhodothermota</taxon>
        <taxon>Rhodothermia</taxon>
        <taxon>Rhodothermales</taxon>
        <taxon>Rubricoccaceae</taxon>
        <taxon>Rubrivirga</taxon>
    </lineage>
</organism>
<evidence type="ECO:0000313" key="4">
    <source>
        <dbReference type="Proteomes" id="UP000216339"/>
    </source>
</evidence>
<feature type="transmembrane region" description="Helical" evidence="1">
    <location>
        <begin position="34"/>
        <end position="56"/>
    </location>
</feature>